<protein>
    <submittedName>
        <fullName evidence="1">Uncharacterized protein</fullName>
    </submittedName>
</protein>
<sequence length="106" mass="11799">MAKEPANQAYLDAVWPAAADLEDPRDLRVLISYGHPIASGYDGGGCRRKDWWTLPGLDSWAVKPTYGVCSGVHNRRVRRYALLRKDCAKQKAYGPMVWVILPAKAA</sequence>
<organism evidence="1 2">
    <name type="scientific">Gonium pectorale</name>
    <name type="common">Green alga</name>
    <dbReference type="NCBI Taxonomy" id="33097"/>
    <lineage>
        <taxon>Eukaryota</taxon>
        <taxon>Viridiplantae</taxon>
        <taxon>Chlorophyta</taxon>
        <taxon>core chlorophytes</taxon>
        <taxon>Chlorophyceae</taxon>
        <taxon>CS clade</taxon>
        <taxon>Chlamydomonadales</taxon>
        <taxon>Volvocaceae</taxon>
        <taxon>Gonium</taxon>
    </lineage>
</organism>
<dbReference type="Proteomes" id="UP000075714">
    <property type="component" value="Unassembled WGS sequence"/>
</dbReference>
<comment type="caution">
    <text evidence="1">The sequence shown here is derived from an EMBL/GenBank/DDBJ whole genome shotgun (WGS) entry which is preliminary data.</text>
</comment>
<evidence type="ECO:0000313" key="1">
    <source>
        <dbReference type="EMBL" id="KXZ40917.1"/>
    </source>
</evidence>
<evidence type="ECO:0000313" key="2">
    <source>
        <dbReference type="Proteomes" id="UP000075714"/>
    </source>
</evidence>
<proteinExistence type="predicted"/>
<reference evidence="2" key="1">
    <citation type="journal article" date="2016" name="Nat. Commun.">
        <title>The Gonium pectorale genome demonstrates co-option of cell cycle regulation during the evolution of multicellularity.</title>
        <authorList>
            <person name="Hanschen E.R."/>
            <person name="Marriage T.N."/>
            <person name="Ferris P.J."/>
            <person name="Hamaji T."/>
            <person name="Toyoda A."/>
            <person name="Fujiyama A."/>
            <person name="Neme R."/>
            <person name="Noguchi H."/>
            <person name="Minakuchi Y."/>
            <person name="Suzuki M."/>
            <person name="Kawai-Toyooka H."/>
            <person name="Smith D.R."/>
            <person name="Sparks H."/>
            <person name="Anderson J."/>
            <person name="Bakaric R."/>
            <person name="Luria V."/>
            <person name="Karger A."/>
            <person name="Kirschner M.W."/>
            <person name="Durand P.M."/>
            <person name="Michod R.E."/>
            <person name="Nozaki H."/>
            <person name="Olson B.J."/>
        </authorList>
    </citation>
    <scope>NUCLEOTIDE SEQUENCE [LARGE SCALE GENOMIC DNA]</scope>
    <source>
        <strain evidence="2">NIES-2863</strain>
    </source>
</reference>
<keyword evidence="2" id="KW-1185">Reference proteome</keyword>
<dbReference type="EMBL" id="LSYV01001311">
    <property type="protein sequence ID" value="KXZ40917.1"/>
    <property type="molecule type" value="Genomic_DNA"/>
</dbReference>
<dbReference type="AlphaFoldDB" id="A0A150FTG6"/>
<name>A0A150FTG6_GONPE</name>
<accession>A0A150FTG6</accession>
<gene>
    <name evidence="1" type="ORF">GPECTOR_1317g559</name>
</gene>